<dbReference type="AlphaFoldDB" id="A0AAW0GJF6"/>
<evidence type="ECO:0000313" key="7">
    <source>
        <dbReference type="Proteomes" id="UP001385951"/>
    </source>
</evidence>
<dbReference type="Proteomes" id="UP001385951">
    <property type="component" value="Unassembled WGS sequence"/>
</dbReference>
<dbReference type="InterPro" id="IPR016461">
    <property type="entry name" value="COMT-like"/>
</dbReference>
<dbReference type="SUPFAM" id="SSF46785">
    <property type="entry name" value="Winged helix' DNA-binding domain"/>
    <property type="match status" value="1"/>
</dbReference>
<dbReference type="CDD" id="cd02440">
    <property type="entry name" value="AdoMet_MTases"/>
    <property type="match status" value="1"/>
</dbReference>
<dbReference type="InterPro" id="IPR036388">
    <property type="entry name" value="WH-like_DNA-bd_sf"/>
</dbReference>
<accession>A0AAW0GJF6</accession>
<dbReference type="Pfam" id="PF00891">
    <property type="entry name" value="Methyltransf_2"/>
    <property type="match status" value="1"/>
</dbReference>
<keyword evidence="2" id="KW-0808">Transferase</keyword>
<evidence type="ECO:0008006" key="8">
    <source>
        <dbReference type="Google" id="ProtNLM"/>
    </source>
</evidence>
<organism evidence="6 7">
    <name type="scientific">Cerrena zonata</name>
    <dbReference type="NCBI Taxonomy" id="2478898"/>
    <lineage>
        <taxon>Eukaryota</taxon>
        <taxon>Fungi</taxon>
        <taxon>Dikarya</taxon>
        <taxon>Basidiomycota</taxon>
        <taxon>Agaricomycotina</taxon>
        <taxon>Agaricomycetes</taxon>
        <taxon>Polyporales</taxon>
        <taxon>Cerrenaceae</taxon>
        <taxon>Cerrena</taxon>
    </lineage>
</organism>
<dbReference type="InterPro" id="IPR012967">
    <property type="entry name" value="COMT_dimerisation"/>
</dbReference>
<reference evidence="6 7" key="1">
    <citation type="submission" date="2022-09" db="EMBL/GenBank/DDBJ databases">
        <authorList>
            <person name="Palmer J.M."/>
        </authorList>
    </citation>
    <scope>NUCLEOTIDE SEQUENCE [LARGE SCALE GENOMIC DNA]</scope>
    <source>
        <strain evidence="6 7">DSM 7382</strain>
    </source>
</reference>
<dbReference type="InterPro" id="IPR029063">
    <property type="entry name" value="SAM-dependent_MTases_sf"/>
</dbReference>
<evidence type="ECO:0000256" key="2">
    <source>
        <dbReference type="ARBA" id="ARBA00022679"/>
    </source>
</evidence>
<dbReference type="InterPro" id="IPR036390">
    <property type="entry name" value="WH_DNA-bd_sf"/>
</dbReference>
<dbReference type="Pfam" id="PF08100">
    <property type="entry name" value="Dimerisation"/>
    <property type="match status" value="1"/>
</dbReference>
<evidence type="ECO:0000256" key="1">
    <source>
        <dbReference type="ARBA" id="ARBA00022603"/>
    </source>
</evidence>
<dbReference type="GO" id="GO:0046983">
    <property type="term" value="F:protein dimerization activity"/>
    <property type="evidence" value="ECO:0007669"/>
    <property type="project" value="InterPro"/>
</dbReference>
<proteinExistence type="predicted"/>
<evidence type="ECO:0000259" key="4">
    <source>
        <dbReference type="Pfam" id="PF00891"/>
    </source>
</evidence>
<evidence type="ECO:0000313" key="6">
    <source>
        <dbReference type="EMBL" id="KAK7692797.1"/>
    </source>
</evidence>
<dbReference type="PANTHER" id="PTHR43712">
    <property type="entry name" value="PUTATIVE (AFU_ORTHOLOGUE AFUA_4G14580)-RELATED"/>
    <property type="match status" value="1"/>
</dbReference>
<dbReference type="GO" id="GO:0032259">
    <property type="term" value="P:methylation"/>
    <property type="evidence" value="ECO:0007669"/>
    <property type="project" value="UniProtKB-KW"/>
</dbReference>
<dbReference type="SUPFAM" id="SSF53335">
    <property type="entry name" value="S-adenosyl-L-methionine-dependent methyltransferases"/>
    <property type="match status" value="1"/>
</dbReference>
<dbReference type="PROSITE" id="PS51683">
    <property type="entry name" value="SAM_OMT_II"/>
    <property type="match status" value="1"/>
</dbReference>
<dbReference type="EMBL" id="JASBNA010000004">
    <property type="protein sequence ID" value="KAK7692797.1"/>
    <property type="molecule type" value="Genomic_DNA"/>
</dbReference>
<feature type="domain" description="O-methyltransferase dimerisation" evidence="5">
    <location>
        <begin position="84"/>
        <end position="157"/>
    </location>
</feature>
<dbReference type="GO" id="GO:0008171">
    <property type="term" value="F:O-methyltransferase activity"/>
    <property type="evidence" value="ECO:0007669"/>
    <property type="project" value="InterPro"/>
</dbReference>
<feature type="domain" description="O-methyltransferase C-terminal" evidence="4">
    <location>
        <begin position="180"/>
        <end position="425"/>
    </location>
</feature>
<evidence type="ECO:0000259" key="5">
    <source>
        <dbReference type="Pfam" id="PF08100"/>
    </source>
</evidence>
<sequence length="446" mass="49195">MDSFAELDNLVSLITNSAQQVKTGFQKLGLPFPSLDDLEPHALDTAHVPAELQYAIRCIQGACTQLSTLVTTPQQALTIRGMSHYNSSCLGVVTQAKIPDLLKGHPDGVHISKLAEATKIDQGKLGRVLRFLVTKHVFKEVKNDVFANNRLSIMLLADSPLWALTGVSSDENLRASTALYDHLADPTTTSSTASQFAPWSRAMGYDGNLWDFYQKVDPARGKRFGVAMIGFSSLSKFDSMLHGFPWKSLPEGTTVCDVGGGIGHITMHFAKACPQIRVVLQDLPPTVEQAKGFWKESAPEIVEQGRVSFVSMDFIKESPVPEQDIYYLKHIIHDWADPDSITILTNIKKVMKPTSRIIVQEFVLQSAARETEGEGSLITQAPEPLLPNFGEGKILHYTTDLAMLNLVNAKERTLQEFATLGKQCGLELAHVWDCGESSALEFRKKE</sequence>
<dbReference type="PANTHER" id="PTHR43712:SF2">
    <property type="entry name" value="O-METHYLTRANSFERASE CICE"/>
    <property type="match status" value="1"/>
</dbReference>
<protein>
    <recommendedName>
        <fullName evidence="8">S-adenosyl-L-methionine-dependent methyltransferase</fullName>
    </recommendedName>
</protein>
<gene>
    <name evidence="6" type="ORF">QCA50_004430</name>
</gene>
<keyword evidence="3" id="KW-0949">S-adenosyl-L-methionine</keyword>
<dbReference type="Gene3D" id="1.10.10.10">
    <property type="entry name" value="Winged helix-like DNA-binding domain superfamily/Winged helix DNA-binding domain"/>
    <property type="match status" value="1"/>
</dbReference>
<comment type="caution">
    <text evidence="6">The sequence shown here is derived from an EMBL/GenBank/DDBJ whole genome shotgun (WGS) entry which is preliminary data.</text>
</comment>
<keyword evidence="1" id="KW-0489">Methyltransferase</keyword>
<keyword evidence="7" id="KW-1185">Reference proteome</keyword>
<dbReference type="InterPro" id="IPR001077">
    <property type="entry name" value="COMT_C"/>
</dbReference>
<name>A0AAW0GJF6_9APHY</name>
<dbReference type="Gene3D" id="3.40.50.150">
    <property type="entry name" value="Vaccinia Virus protein VP39"/>
    <property type="match status" value="1"/>
</dbReference>
<evidence type="ECO:0000256" key="3">
    <source>
        <dbReference type="ARBA" id="ARBA00022691"/>
    </source>
</evidence>